<dbReference type="Proteomes" id="UP000070174">
    <property type="component" value="Unassembled WGS sequence"/>
</dbReference>
<evidence type="ECO:0000313" key="2">
    <source>
        <dbReference type="EMBL" id="KXA28674.1"/>
    </source>
</evidence>
<keyword evidence="1" id="KW-0175">Coiled coil</keyword>
<feature type="coiled-coil region" evidence="1">
    <location>
        <begin position="36"/>
        <end position="63"/>
    </location>
</feature>
<comment type="caution">
    <text evidence="2">The sequence shown here is derived from an EMBL/GenBank/DDBJ whole genome shotgun (WGS) entry which is preliminary data.</text>
</comment>
<reference evidence="2 3" key="1">
    <citation type="submission" date="2016-01" db="EMBL/GenBank/DDBJ databases">
        <authorList>
            <person name="Oliw E.H."/>
        </authorList>
    </citation>
    <scope>NUCLEOTIDE SEQUENCE [LARGE SCALE GENOMIC DNA]</scope>
    <source>
        <strain evidence="2 3">CMW7756A</strain>
    </source>
</reference>
<gene>
    <name evidence="2" type="ORF">HMPREF3229_01670</name>
</gene>
<dbReference type="EMBL" id="LRQE01000041">
    <property type="protein sequence ID" value="KXA28674.1"/>
    <property type="molecule type" value="Genomic_DNA"/>
</dbReference>
<evidence type="ECO:0000256" key="1">
    <source>
        <dbReference type="SAM" id="Coils"/>
    </source>
</evidence>
<feature type="coiled-coil region" evidence="1">
    <location>
        <begin position="158"/>
        <end position="217"/>
    </location>
</feature>
<proteinExistence type="predicted"/>
<evidence type="ECO:0000313" key="3">
    <source>
        <dbReference type="Proteomes" id="UP000070174"/>
    </source>
</evidence>
<dbReference type="PATRIC" id="fig|54005.3.peg.1633"/>
<dbReference type="RefSeq" id="WP_060800639.1">
    <property type="nucleotide sequence ID" value="NZ_KQ957105.1"/>
</dbReference>
<dbReference type="AlphaFoldDB" id="A0A133PJF0"/>
<organism evidence="2">
    <name type="scientific">Peptoniphilus harei</name>
    <dbReference type="NCBI Taxonomy" id="54005"/>
    <lineage>
        <taxon>Bacteria</taxon>
        <taxon>Bacillati</taxon>
        <taxon>Bacillota</taxon>
        <taxon>Tissierellia</taxon>
        <taxon>Tissierellales</taxon>
        <taxon>Peptoniphilaceae</taxon>
        <taxon>Peptoniphilus</taxon>
    </lineage>
</organism>
<sequence length="229" mass="27642">MERSYLKFLVSELIFVREDTLINLIPNTEDKYREIFGELENYVDTLNLNIRKLRRNIKLLDKLSPDIAKKKVDEEFERDFEELREEENFVGKTRLLDDDKLREVEDLFRQAIFYYSPKLYDFSLEDFDQARDAFKNADKEGLEEFLKKDKPRELEMTNEDLEKMREDLEIEISILFERFPLNQLDMLEDKEAIDFNLNRLKNVYEEYQEIYGSLGEELNIKIAKKETTS</sequence>
<name>A0A133PJF0_9FIRM</name>
<protein>
    <submittedName>
        <fullName evidence="2">Uncharacterized protein</fullName>
    </submittedName>
</protein>
<accession>A0A133PJF0</accession>